<keyword evidence="6" id="KW-1133">Transmembrane helix</keyword>
<dbReference type="InterPro" id="IPR032675">
    <property type="entry name" value="LRR_dom_sf"/>
</dbReference>
<name>A0A314YKK1_PRUYE</name>
<gene>
    <name evidence="8" type="ORF">Pyn_26622</name>
</gene>
<dbReference type="Pfam" id="PF13855">
    <property type="entry name" value="LRR_8"/>
    <property type="match status" value="1"/>
</dbReference>
<dbReference type="STRING" id="2094558.A0A314YKK1"/>
<reference evidence="8 9" key="1">
    <citation type="submission" date="2018-02" db="EMBL/GenBank/DDBJ databases">
        <title>Draft genome of wild Prunus yedoensis var. nudiflora.</title>
        <authorList>
            <person name="Baek S."/>
            <person name="Kim J.-H."/>
            <person name="Choi K."/>
            <person name="Kim G.-B."/>
            <person name="Cho A."/>
            <person name="Jang H."/>
            <person name="Shin C.-H."/>
            <person name="Yu H.-J."/>
            <person name="Mun J.-H."/>
        </authorList>
    </citation>
    <scope>NUCLEOTIDE SEQUENCE [LARGE SCALE GENOMIC DNA]</scope>
    <source>
        <strain evidence="9">cv. Jeju island</strain>
        <tissue evidence="8">Leaf</tissue>
    </source>
</reference>
<evidence type="ECO:0000256" key="1">
    <source>
        <dbReference type="ARBA" id="ARBA00004167"/>
    </source>
</evidence>
<evidence type="ECO:0000313" key="9">
    <source>
        <dbReference type="Proteomes" id="UP000250321"/>
    </source>
</evidence>
<keyword evidence="8" id="KW-0808">Transferase</keyword>
<evidence type="ECO:0000256" key="5">
    <source>
        <dbReference type="ARBA" id="ARBA00022737"/>
    </source>
</evidence>
<organism evidence="8 9">
    <name type="scientific">Prunus yedoensis var. nudiflora</name>
    <dbReference type="NCBI Taxonomy" id="2094558"/>
    <lineage>
        <taxon>Eukaryota</taxon>
        <taxon>Viridiplantae</taxon>
        <taxon>Streptophyta</taxon>
        <taxon>Embryophyta</taxon>
        <taxon>Tracheophyta</taxon>
        <taxon>Spermatophyta</taxon>
        <taxon>Magnoliopsida</taxon>
        <taxon>eudicotyledons</taxon>
        <taxon>Gunneridae</taxon>
        <taxon>Pentapetalae</taxon>
        <taxon>rosids</taxon>
        <taxon>fabids</taxon>
        <taxon>Rosales</taxon>
        <taxon>Rosaceae</taxon>
        <taxon>Amygdaloideae</taxon>
        <taxon>Amygdaleae</taxon>
        <taxon>Prunus</taxon>
    </lineage>
</organism>
<evidence type="ECO:0000256" key="6">
    <source>
        <dbReference type="ARBA" id="ARBA00022989"/>
    </source>
</evidence>
<dbReference type="FunFam" id="3.80.10.10:FF:000129">
    <property type="entry name" value="Leucine-rich repeat receptor-like kinase"/>
    <property type="match status" value="1"/>
</dbReference>
<evidence type="ECO:0000256" key="4">
    <source>
        <dbReference type="ARBA" id="ARBA00022729"/>
    </source>
</evidence>
<evidence type="ECO:0000256" key="3">
    <source>
        <dbReference type="ARBA" id="ARBA00022692"/>
    </source>
</evidence>
<dbReference type="SUPFAM" id="SSF52058">
    <property type="entry name" value="L domain-like"/>
    <property type="match status" value="1"/>
</dbReference>
<dbReference type="Gene3D" id="3.80.10.10">
    <property type="entry name" value="Ribonuclease Inhibitor"/>
    <property type="match status" value="1"/>
</dbReference>
<dbReference type="InterPro" id="IPR001611">
    <property type="entry name" value="Leu-rich_rpt"/>
</dbReference>
<evidence type="ECO:0000256" key="2">
    <source>
        <dbReference type="ARBA" id="ARBA00022614"/>
    </source>
</evidence>
<keyword evidence="8" id="KW-0418">Kinase</keyword>
<proteinExistence type="predicted"/>
<evidence type="ECO:0000256" key="7">
    <source>
        <dbReference type="ARBA" id="ARBA00023136"/>
    </source>
</evidence>
<dbReference type="GO" id="GO:0016020">
    <property type="term" value="C:membrane"/>
    <property type="evidence" value="ECO:0007669"/>
    <property type="project" value="UniProtKB-SubCell"/>
</dbReference>
<protein>
    <submittedName>
        <fullName evidence="8">Putative LRR receptor-like serine/threonine-protein kinase</fullName>
    </submittedName>
</protein>
<dbReference type="OrthoDB" id="687555at2759"/>
<accession>A0A314YKK1</accession>
<keyword evidence="9" id="KW-1185">Reference proteome</keyword>
<keyword evidence="4" id="KW-0732">Signal</keyword>
<dbReference type="AlphaFoldDB" id="A0A314YKK1"/>
<dbReference type="GO" id="GO:0016301">
    <property type="term" value="F:kinase activity"/>
    <property type="evidence" value="ECO:0007669"/>
    <property type="project" value="UniProtKB-KW"/>
</dbReference>
<keyword evidence="3" id="KW-0812">Transmembrane</keyword>
<dbReference type="EMBL" id="PJQY01001043">
    <property type="protein sequence ID" value="PQQ05799.1"/>
    <property type="molecule type" value="Genomic_DNA"/>
</dbReference>
<keyword evidence="2" id="KW-0433">Leucine-rich repeat</keyword>
<keyword evidence="5" id="KW-0677">Repeat</keyword>
<keyword evidence="7" id="KW-0472">Membrane</keyword>
<keyword evidence="8" id="KW-0675">Receptor</keyword>
<comment type="subcellular location">
    <subcellularLocation>
        <location evidence="1">Membrane</location>
        <topology evidence="1">Single-pass membrane protein</topology>
    </subcellularLocation>
</comment>
<dbReference type="Proteomes" id="UP000250321">
    <property type="component" value="Unassembled WGS sequence"/>
</dbReference>
<sequence>MSTPLESATLPSASAMLLEMKLIACWVGVTCNNSTKRVVILNLSFQKMVGSLPPSIGNLTHLTEINLMNNNFSGEIPQEMGRLRSLQYLKLSSNSFSGKISN</sequence>
<evidence type="ECO:0000313" key="8">
    <source>
        <dbReference type="EMBL" id="PQQ05799.1"/>
    </source>
</evidence>
<comment type="caution">
    <text evidence="8">The sequence shown here is derived from an EMBL/GenBank/DDBJ whole genome shotgun (WGS) entry which is preliminary data.</text>
</comment>
<dbReference type="PANTHER" id="PTHR47988">
    <property type="entry name" value="SOMATIC EMBRYOGENESIS RECEPTOR KINASE 1"/>
    <property type="match status" value="1"/>
</dbReference>